<evidence type="ECO:0000313" key="3">
    <source>
        <dbReference type="Proteomes" id="UP000295064"/>
    </source>
</evidence>
<evidence type="ECO:0000313" key="2">
    <source>
        <dbReference type="EMBL" id="TDO91992.1"/>
    </source>
</evidence>
<reference evidence="2 3" key="1">
    <citation type="submission" date="2019-03" db="EMBL/GenBank/DDBJ databases">
        <title>Subsurface microbial communities from deep shales in Ohio and West Virginia, USA.</title>
        <authorList>
            <person name="Wrighton K."/>
        </authorList>
    </citation>
    <scope>NUCLEOTIDE SEQUENCE [LARGE SCALE GENOMIC DNA]</scope>
    <source>
        <strain evidence="2 3">MA284_T2</strain>
    </source>
</reference>
<dbReference type="CDD" id="cd04301">
    <property type="entry name" value="NAT_SF"/>
    <property type="match status" value="1"/>
</dbReference>
<keyword evidence="2" id="KW-0808">Transferase</keyword>
<dbReference type="PROSITE" id="PS51186">
    <property type="entry name" value="GNAT"/>
    <property type="match status" value="1"/>
</dbReference>
<dbReference type="Pfam" id="PF13527">
    <property type="entry name" value="Acetyltransf_9"/>
    <property type="match status" value="1"/>
</dbReference>
<comment type="caution">
    <text evidence="2">The sequence shown here is derived from an EMBL/GenBank/DDBJ whole genome shotgun (WGS) entry which is preliminary data.</text>
</comment>
<dbReference type="Proteomes" id="UP000295064">
    <property type="component" value="Unassembled WGS sequence"/>
</dbReference>
<sequence length="244" mass="28783">MWDDNYENYAILKNNEIVSNICVFKQQIIFNQQQYQALSIGAVATKKEYRGNGYSRILMEYIIDKYQRIPIFLSADDNVLDFYPKFGFRRAYDKLPVCECDLNNDLKPQKLKYDEQAVWNYVYNHINFSKKFDCLNTASVNIFHIHLGYLKDCLYEIPELKTMVIARQNGATLKIIGIFSLKEPSFNQLIKFLPFKNVKKIEFAFTPHFSDLDYKMQEYKGDPFFVRNINCDLGDIKFPELSIT</sequence>
<dbReference type="InterPro" id="IPR000182">
    <property type="entry name" value="GNAT_dom"/>
</dbReference>
<organism evidence="2 3">
    <name type="scientific">Halanaerobium saccharolyticum</name>
    <dbReference type="NCBI Taxonomy" id="43595"/>
    <lineage>
        <taxon>Bacteria</taxon>
        <taxon>Bacillati</taxon>
        <taxon>Bacillota</taxon>
        <taxon>Clostridia</taxon>
        <taxon>Halanaerobiales</taxon>
        <taxon>Halanaerobiaceae</taxon>
        <taxon>Halanaerobium</taxon>
    </lineage>
</organism>
<dbReference type="InterPro" id="IPR016181">
    <property type="entry name" value="Acyl_CoA_acyltransferase"/>
</dbReference>
<name>A0A4R6LTM2_9FIRM</name>
<dbReference type="Gene3D" id="3.40.630.30">
    <property type="match status" value="1"/>
</dbReference>
<gene>
    <name evidence="2" type="ORF">DFR79_10818</name>
</gene>
<evidence type="ECO:0000259" key="1">
    <source>
        <dbReference type="PROSITE" id="PS51186"/>
    </source>
</evidence>
<dbReference type="RefSeq" id="WP_166637996.1">
    <property type="nucleotide sequence ID" value="NZ_SNWX01000008.1"/>
</dbReference>
<protein>
    <submittedName>
        <fullName evidence="2">Acetyltransferase (GNAT) family protein</fullName>
    </submittedName>
</protein>
<dbReference type="EMBL" id="SNWX01000008">
    <property type="protein sequence ID" value="TDO91992.1"/>
    <property type="molecule type" value="Genomic_DNA"/>
</dbReference>
<feature type="domain" description="N-acetyltransferase" evidence="1">
    <location>
        <begin position="1"/>
        <end position="107"/>
    </location>
</feature>
<dbReference type="GO" id="GO:0016747">
    <property type="term" value="F:acyltransferase activity, transferring groups other than amino-acyl groups"/>
    <property type="evidence" value="ECO:0007669"/>
    <property type="project" value="InterPro"/>
</dbReference>
<dbReference type="SUPFAM" id="SSF55729">
    <property type="entry name" value="Acyl-CoA N-acyltransferases (Nat)"/>
    <property type="match status" value="1"/>
</dbReference>
<proteinExistence type="predicted"/>
<dbReference type="AlphaFoldDB" id="A0A4R6LTM2"/>
<accession>A0A4R6LTM2</accession>